<evidence type="ECO:0008006" key="5">
    <source>
        <dbReference type="Google" id="ProtNLM"/>
    </source>
</evidence>
<protein>
    <recommendedName>
        <fullName evidence="5">Mcm2 3 5 family protein</fullName>
    </recommendedName>
</protein>
<dbReference type="EMBL" id="KL648585">
    <property type="protein sequence ID" value="KEY68241.1"/>
    <property type="molecule type" value="Genomic_DNA"/>
</dbReference>
<gene>
    <name evidence="3" type="ORF">S7711_04773</name>
</gene>
<proteinExistence type="predicted"/>
<organism evidence="3 4">
    <name type="scientific">Stachybotrys chartarum (strain CBS 109288 / IBT 7711)</name>
    <name type="common">Toxic black mold</name>
    <name type="synonym">Stilbospora chartarum</name>
    <dbReference type="NCBI Taxonomy" id="1280523"/>
    <lineage>
        <taxon>Eukaryota</taxon>
        <taxon>Fungi</taxon>
        <taxon>Dikarya</taxon>
        <taxon>Ascomycota</taxon>
        <taxon>Pezizomycotina</taxon>
        <taxon>Sordariomycetes</taxon>
        <taxon>Hypocreomycetidae</taxon>
        <taxon>Hypocreales</taxon>
        <taxon>Stachybotryaceae</taxon>
        <taxon>Stachybotrys</taxon>
    </lineage>
</organism>
<evidence type="ECO:0000256" key="1">
    <source>
        <dbReference type="SAM" id="MobiDB-lite"/>
    </source>
</evidence>
<reference evidence="3 4" key="1">
    <citation type="journal article" date="2014" name="BMC Genomics">
        <title>Comparative genome sequencing reveals chemotype-specific gene clusters in the toxigenic black mold Stachybotrys.</title>
        <authorList>
            <person name="Semeiks J."/>
            <person name="Borek D."/>
            <person name="Otwinowski Z."/>
            <person name="Grishin N.V."/>
        </authorList>
    </citation>
    <scope>NUCLEOTIDE SEQUENCE [LARGE SCALE GENOMIC DNA]</scope>
    <source>
        <strain evidence="4">CBS 109288 / IBT 7711</strain>
    </source>
</reference>
<feature type="transmembrane region" description="Helical" evidence="2">
    <location>
        <begin position="341"/>
        <end position="364"/>
    </location>
</feature>
<dbReference type="OrthoDB" id="4721035at2759"/>
<accession>A0A084ASG2</accession>
<keyword evidence="2" id="KW-0812">Transmembrane</keyword>
<keyword evidence="2" id="KW-1133">Transmembrane helix</keyword>
<evidence type="ECO:0000313" key="3">
    <source>
        <dbReference type="EMBL" id="KEY68241.1"/>
    </source>
</evidence>
<sequence>MADYLEPLSATGRSGGRPVSPLSTRSPLSPKPASSFSNNSLSPNALHRMGYQRMDSEEHHGVVDAEDYAVSNTDPIGTNALGIASASSEPLVRSPIARVAVGSKVSSKTTSPKTPHFYQSLGNPSPPPATIMHSSWDEPPSATLFPSWGAPNFLDPKHQVQHNTRQTADAAYSIPMSDFSPPLGQKTAYTGADFSKESSEEEFDDEAFRSKFGEAPHYCSSKTDIFTHRSSWLSVIIFILSIYSTAGSGIWLVAAVIQPSWGHQISSRQGLDPSSARLIAALIAKTIEISFVTVFVTCIGQILTRRAFLRKSRGMTLAEMTVRNWVLQPGSLITHFENLQYAGVTFLGALALTATVAATFYTTASEAMVAPKLKLGDWVHHELSGNVRTSYGNVHYALDVCPSLLGRNLDGSAAESCGAVQFSGQSYRNLMSFMANWTLYNQTDTSTDLTDRPSGTMLLYDNTTMYSTWIETQYSDVAEQFERTGHVINNVTMAMPHPGIYAAATDPVNKILQPDDLEGVGRYAIQAGVVSPAINVLCVNLDADELAPLVYTTWPNSNNSATGVGDQLIGRPGWDGQVPPPLKENGQKEYLNETDVDDIFRWGERYGRRPPVFQLYPSNYNLLTNSSVSDSDALYMLGKSPNITEYTLCEMRSWVSPNCSTRFDISGTAGASMRAHCEDPDDANSYLQSFSTPQNWSGPSTDWKWTADTWKLSMDLNGGSYNNNASNARIITQLALQEPRLPRELPSIAEALAVFASSTIVIGSIDTPFVHYWDGETPTVEGLTQPFNASLIMQQYTSGYVEDWHVIFYVVLVLVFGINLFCMSYFLLRSGLVTDFTEPQNLFALAINSPPSAQVQGSCGGGPQNRDLVVPWRVAYAPSANHYFFEEANERPWRGRYAQEAVSTARDLGAKKDSSYNRLSKDKMWL</sequence>
<keyword evidence="4" id="KW-1185">Reference proteome</keyword>
<feature type="region of interest" description="Disordered" evidence="1">
    <location>
        <begin position="1"/>
        <end position="44"/>
    </location>
</feature>
<feature type="transmembrane region" description="Helical" evidence="2">
    <location>
        <begin position="232"/>
        <end position="257"/>
    </location>
</feature>
<dbReference type="HOGENOM" id="CLU_012014_0_0_1"/>
<feature type="transmembrane region" description="Helical" evidence="2">
    <location>
        <begin position="806"/>
        <end position="828"/>
    </location>
</feature>
<dbReference type="Proteomes" id="UP000028045">
    <property type="component" value="Unassembled WGS sequence"/>
</dbReference>
<name>A0A084ASG2_STACB</name>
<feature type="compositionally biased region" description="Polar residues" evidence="1">
    <location>
        <begin position="21"/>
        <end position="43"/>
    </location>
</feature>
<keyword evidence="2" id="KW-0472">Membrane</keyword>
<dbReference type="AlphaFoldDB" id="A0A084ASG2"/>
<evidence type="ECO:0000313" key="4">
    <source>
        <dbReference type="Proteomes" id="UP000028045"/>
    </source>
</evidence>
<evidence type="ECO:0000256" key="2">
    <source>
        <dbReference type="SAM" id="Phobius"/>
    </source>
</evidence>
<feature type="transmembrane region" description="Helical" evidence="2">
    <location>
        <begin position="278"/>
        <end position="303"/>
    </location>
</feature>